<dbReference type="PANTHER" id="PTHR48070:SF6">
    <property type="entry name" value="ESTERASE OVCA2"/>
    <property type="match status" value="1"/>
</dbReference>
<evidence type="ECO:0000259" key="3">
    <source>
        <dbReference type="Pfam" id="PF03959"/>
    </source>
</evidence>
<dbReference type="PANTHER" id="PTHR48070">
    <property type="entry name" value="ESTERASE OVCA2"/>
    <property type="match status" value="1"/>
</dbReference>
<sequence length="184" mass="20402">TRFALELLCGMHRGLRATLWPARERASSLAITSGYPIDLLLTANSPRRFHTEGSVVASTNGNSVEGSNSDRPTRRQATNMAPPNPKLKLLCLHGYMQNAEIFRSRLGSMRKALKSRVEFVFVDAPFEAQGLPDEDPDEVQGVREGRSWWQWTDSGPAARPSKASSYTGWGAAQEFLMAALKEHE</sequence>
<dbReference type="Gene3D" id="3.40.50.1820">
    <property type="entry name" value="alpha/beta hydrolase"/>
    <property type="match status" value="1"/>
</dbReference>
<comment type="caution">
    <text evidence="4">The sequence shown here is derived from an EMBL/GenBank/DDBJ whole genome shotgun (WGS) entry which is preliminary data.</text>
</comment>
<keyword evidence="5" id="KW-1185">Reference proteome</keyword>
<protein>
    <recommendedName>
        <fullName evidence="3">Serine hydrolase domain-containing protein</fullName>
    </recommendedName>
</protein>
<organism evidence="4 5">
    <name type="scientific">Astrephomene gubernaculifera</name>
    <dbReference type="NCBI Taxonomy" id="47775"/>
    <lineage>
        <taxon>Eukaryota</taxon>
        <taxon>Viridiplantae</taxon>
        <taxon>Chlorophyta</taxon>
        <taxon>core chlorophytes</taxon>
        <taxon>Chlorophyceae</taxon>
        <taxon>CS clade</taxon>
        <taxon>Chlamydomonadales</taxon>
        <taxon>Astrephomenaceae</taxon>
        <taxon>Astrephomene</taxon>
    </lineage>
</organism>
<feature type="region of interest" description="Disordered" evidence="2">
    <location>
        <begin position="53"/>
        <end position="83"/>
    </location>
</feature>
<evidence type="ECO:0000256" key="2">
    <source>
        <dbReference type="SAM" id="MobiDB-lite"/>
    </source>
</evidence>
<dbReference type="GO" id="GO:0005634">
    <property type="term" value="C:nucleus"/>
    <property type="evidence" value="ECO:0007669"/>
    <property type="project" value="TreeGrafter"/>
</dbReference>
<feature type="domain" description="Serine hydrolase" evidence="3">
    <location>
        <begin position="85"/>
        <end position="183"/>
    </location>
</feature>
<dbReference type="Proteomes" id="UP001054857">
    <property type="component" value="Unassembled WGS sequence"/>
</dbReference>
<evidence type="ECO:0000313" key="5">
    <source>
        <dbReference type="Proteomes" id="UP001054857"/>
    </source>
</evidence>
<keyword evidence="1" id="KW-0378">Hydrolase</keyword>
<feature type="compositionally biased region" description="Polar residues" evidence="2">
    <location>
        <begin position="56"/>
        <end position="81"/>
    </location>
</feature>
<proteinExistence type="predicted"/>
<dbReference type="InterPro" id="IPR050593">
    <property type="entry name" value="LovG"/>
</dbReference>
<name>A0AAD3HHC6_9CHLO</name>
<evidence type="ECO:0000256" key="1">
    <source>
        <dbReference type="ARBA" id="ARBA00022801"/>
    </source>
</evidence>
<dbReference type="EMBL" id="BMAR01000001">
    <property type="protein sequence ID" value="GFR40415.1"/>
    <property type="molecule type" value="Genomic_DNA"/>
</dbReference>
<reference evidence="4 5" key="1">
    <citation type="journal article" date="2021" name="Sci. Rep.">
        <title>Genome sequencing of the multicellular alga Astrephomene provides insights into convergent evolution of germ-soma differentiation.</title>
        <authorList>
            <person name="Yamashita S."/>
            <person name="Yamamoto K."/>
            <person name="Matsuzaki R."/>
            <person name="Suzuki S."/>
            <person name="Yamaguchi H."/>
            <person name="Hirooka S."/>
            <person name="Minakuchi Y."/>
            <person name="Miyagishima S."/>
            <person name="Kawachi M."/>
            <person name="Toyoda A."/>
            <person name="Nozaki H."/>
        </authorList>
    </citation>
    <scope>NUCLEOTIDE SEQUENCE [LARGE SCALE GENOMIC DNA]</scope>
    <source>
        <strain evidence="4 5">NIES-4017</strain>
    </source>
</reference>
<dbReference type="AlphaFoldDB" id="A0AAD3HHC6"/>
<gene>
    <name evidence="4" type="ORF">Agub_g989</name>
</gene>
<accession>A0AAD3HHC6</accession>
<dbReference type="InterPro" id="IPR005645">
    <property type="entry name" value="FSH-like_dom"/>
</dbReference>
<evidence type="ECO:0000313" key="4">
    <source>
        <dbReference type="EMBL" id="GFR40415.1"/>
    </source>
</evidence>
<feature type="non-terminal residue" evidence="4">
    <location>
        <position position="184"/>
    </location>
</feature>
<dbReference type="Pfam" id="PF03959">
    <property type="entry name" value="FSH1"/>
    <property type="match status" value="1"/>
</dbReference>
<dbReference type="InterPro" id="IPR029058">
    <property type="entry name" value="AB_hydrolase_fold"/>
</dbReference>
<dbReference type="GO" id="GO:0016787">
    <property type="term" value="F:hydrolase activity"/>
    <property type="evidence" value="ECO:0007669"/>
    <property type="project" value="UniProtKB-KW"/>
</dbReference>
<feature type="non-terminal residue" evidence="4">
    <location>
        <position position="1"/>
    </location>
</feature>
<dbReference type="GO" id="GO:0005737">
    <property type="term" value="C:cytoplasm"/>
    <property type="evidence" value="ECO:0007669"/>
    <property type="project" value="TreeGrafter"/>
</dbReference>